<dbReference type="PANTHER" id="PTHR35526">
    <property type="entry name" value="ANTI-SIGMA-F FACTOR RSBW-RELATED"/>
    <property type="match status" value="1"/>
</dbReference>
<keyword evidence="1" id="KW-0418">Kinase</keyword>
<dbReference type="Pfam" id="PF13581">
    <property type="entry name" value="HATPase_c_2"/>
    <property type="match status" value="1"/>
</dbReference>
<dbReference type="PANTHER" id="PTHR35526:SF3">
    <property type="entry name" value="ANTI-SIGMA-F FACTOR RSBW"/>
    <property type="match status" value="1"/>
</dbReference>
<dbReference type="OrthoDB" id="1467655at2"/>
<dbReference type="AlphaFoldDB" id="A0A5C6RLU8"/>
<keyword evidence="4" id="KW-1185">Reference proteome</keyword>
<evidence type="ECO:0000259" key="2">
    <source>
        <dbReference type="Pfam" id="PF13581"/>
    </source>
</evidence>
<dbReference type="CDD" id="cd16936">
    <property type="entry name" value="HATPase_RsbW-like"/>
    <property type="match status" value="1"/>
</dbReference>
<gene>
    <name evidence="3" type="ORF">FRY97_11885</name>
</gene>
<keyword evidence="1" id="KW-0808">Transferase</keyword>
<keyword evidence="3" id="KW-0067">ATP-binding</keyword>
<reference evidence="3 4" key="1">
    <citation type="submission" date="2019-08" db="EMBL/GenBank/DDBJ databases">
        <title>Genome of Phaeodactylibacter luteus.</title>
        <authorList>
            <person name="Bowman J.P."/>
        </authorList>
    </citation>
    <scope>NUCLEOTIDE SEQUENCE [LARGE SCALE GENOMIC DNA]</scope>
    <source>
        <strain evidence="3 4">KCTC 42180</strain>
    </source>
</reference>
<dbReference type="EMBL" id="VOOR01000022">
    <property type="protein sequence ID" value="TXB62889.1"/>
    <property type="molecule type" value="Genomic_DNA"/>
</dbReference>
<protein>
    <submittedName>
        <fullName evidence="3">ATP-binding protein</fullName>
    </submittedName>
</protein>
<feature type="domain" description="Histidine kinase/HSP90-like ATPase" evidence="2">
    <location>
        <begin position="11"/>
        <end position="132"/>
    </location>
</feature>
<keyword evidence="3" id="KW-0547">Nucleotide-binding</keyword>
<evidence type="ECO:0000256" key="1">
    <source>
        <dbReference type="ARBA" id="ARBA00022527"/>
    </source>
</evidence>
<dbReference type="Gene3D" id="3.30.565.10">
    <property type="entry name" value="Histidine kinase-like ATPase, C-terminal domain"/>
    <property type="match status" value="1"/>
</dbReference>
<keyword evidence="1" id="KW-0723">Serine/threonine-protein kinase</keyword>
<dbReference type="InterPro" id="IPR036890">
    <property type="entry name" value="HATPase_C_sf"/>
</dbReference>
<organism evidence="3 4">
    <name type="scientific">Phaeodactylibacter luteus</name>
    <dbReference type="NCBI Taxonomy" id="1564516"/>
    <lineage>
        <taxon>Bacteria</taxon>
        <taxon>Pseudomonadati</taxon>
        <taxon>Bacteroidota</taxon>
        <taxon>Saprospiria</taxon>
        <taxon>Saprospirales</taxon>
        <taxon>Haliscomenobacteraceae</taxon>
        <taxon>Phaeodactylibacter</taxon>
    </lineage>
</organism>
<dbReference type="Proteomes" id="UP000321580">
    <property type="component" value="Unassembled WGS sequence"/>
</dbReference>
<sequence length="134" mass="14879">MSYKPIMLKLSSNPRNIALVESFVEKAVSKYEINPDVYGNILITLTEAVNNAIIHGNSNDESKTVQIQLRKQEGCLAVRVTDEGCGFDPNNLPDPTAPENLMQVGGRGVFLMHQLSDMLLFHNNGSTVEMRFNL</sequence>
<name>A0A5C6RLU8_9BACT</name>
<dbReference type="GO" id="GO:0005524">
    <property type="term" value="F:ATP binding"/>
    <property type="evidence" value="ECO:0007669"/>
    <property type="project" value="UniProtKB-KW"/>
</dbReference>
<dbReference type="GO" id="GO:0004674">
    <property type="term" value="F:protein serine/threonine kinase activity"/>
    <property type="evidence" value="ECO:0007669"/>
    <property type="project" value="UniProtKB-KW"/>
</dbReference>
<accession>A0A5C6RLU8</accession>
<evidence type="ECO:0000313" key="4">
    <source>
        <dbReference type="Proteomes" id="UP000321580"/>
    </source>
</evidence>
<evidence type="ECO:0000313" key="3">
    <source>
        <dbReference type="EMBL" id="TXB62889.1"/>
    </source>
</evidence>
<dbReference type="InterPro" id="IPR050267">
    <property type="entry name" value="Anti-sigma-factor_SerPK"/>
</dbReference>
<proteinExistence type="predicted"/>
<dbReference type="SUPFAM" id="SSF55874">
    <property type="entry name" value="ATPase domain of HSP90 chaperone/DNA topoisomerase II/histidine kinase"/>
    <property type="match status" value="1"/>
</dbReference>
<comment type="caution">
    <text evidence="3">The sequence shown here is derived from an EMBL/GenBank/DDBJ whole genome shotgun (WGS) entry which is preliminary data.</text>
</comment>
<dbReference type="InterPro" id="IPR003594">
    <property type="entry name" value="HATPase_dom"/>
</dbReference>